<organism evidence="3 4">
    <name type="scientific">Candidatus Thermokryptus mobilis</name>
    <dbReference type="NCBI Taxonomy" id="1643428"/>
    <lineage>
        <taxon>Bacteria</taxon>
        <taxon>Pseudomonadati</taxon>
        <taxon>Candidatus Kryptoniota</taxon>
        <taxon>Candidatus Thermokryptus</taxon>
    </lineage>
</organism>
<dbReference type="STRING" id="1643428.GCA_001442855_01249"/>
<keyword evidence="1" id="KW-0874">Quinone</keyword>
<dbReference type="HAMAP" id="MF_01358">
    <property type="entry name" value="NDH1_NuoD"/>
    <property type="match status" value="1"/>
</dbReference>
<dbReference type="EMBL" id="FAOO01000008">
    <property type="protein sequence ID" value="CUU05577.1"/>
    <property type="molecule type" value="Genomic_DNA"/>
</dbReference>
<keyword evidence="1" id="KW-0813">Transport</keyword>
<keyword evidence="4" id="KW-1185">Reference proteome</keyword>
<dbReference type="GO" id="GO:0048038">
    <property type="term" value="F:quinone binding"/>
    <property type="evidence" value="ECO:0007669"/>
    <property type="project" value="UniProtKB-KW"/>
</dbReference>
<dbReference type="RefSeq" id="WP_140945024.1">
    <property type="nucleotide sequence ID" value="NZ_FAOO01000008.1"/>
</dbReference>
<evidence type="ECO:0000313" key="3">
    <source>
        <dbReference type="EMBL" id="CUU05577.1"/>
    </source>
</evidence>
<keyword evidence="1" id="KW-0520">NAD</keyword>
<dbReference type="Proteomes" id="UP000320623">
    <property type="component" value="Unassembled WGS sequence"/>
</dbReference>
<keyword evidence="1" id="KW-0830">Ubiquinone</keyword>
<dbReference type="OrthoDB" id="9801496at2"/>
<evidence type="ECO:0000313" key="4">
    <source>
        <dbReference type="Proteomes" id="UP000320623"/>
    </source>
</evidence>
<gene>
    <name evidence="1" type="primary">nuoD</name>
    <name evidence="3" type="ORF">JGI1_01276</name>
</gene>
<comment type="subcellular location">
    <subcellularLocation>
        <location evidence="1">Cell membrane</location>
        <topology evidence="1">Peripheral membrane protein</topology>
        <orientation evidence="1">Cytoplasmic side</orientation>
    </subcellularLocation>
</comment>
<keyword evidence="1" id="KW-1278">Translocase</keyword>
<dbReference type="Gene3D" id="1.10.645.10">
    <property type="entry name" value="Cytochrome-c3 Hydrogenase, chain B"/>
    <property type="match status" value="1"/>
</dbReference>
<dbReference type="GO" id="GO:0005886">
    <property type="term" value="C:plasma membrane"/>
    <property type="evidence" value="ECO:0007669"/>
    <property type="project" value="UniProtKB-SubCell"/>
</dbReference>
<name>A0A0S4N3B2_9BACT</name>
<dbReference type="EC" id="7.1.1.-" evidence="1"/>
<dbReference type="GO" id="GO:0051287">
    <property type="term" value="F:NAD binding"/>
    <property type="evidence" value="ECO:0007669"/>
    <property type="project" value="InterPro"/>
</dbReference>
<comment type="catalytic activity">
    <reaction evidence="1">
        <text>a quinone + NADH + 5 H(+)(in) = a quinol + NAD(+) + 4 H(+)(out)</text>
        <dbReference type="Rhea" id="RHEA:57888"/>
        <dbReference type="ChEBI" id="CHEBI:15378"/>
        <dbReference type="ChEBI" id="CHEBI:24646"/>
        <dbReference type="ChEBI" id="CHEBI:57540"/>
        <dbReference type="ChEBI" id="CHEBI:57945"/>
        <dbReference type="ChEBI" id="CHEBI:132124"/>
    </reaction>
</comment>
<dbReference type="Pfam" id="PF00346">
    <property type="entry name" value="Complex1_49kDa"/>
    <property type="match status" value="1"/>
</dbReference>
<reference evidence="4" key="1">
    <citation type="submission" date="2015-11" db="EMBL/GenBank/DDBJ databases">
        <authorList>
            <person name="Varghese N."/>
        </authorList>
    </citation>
    <scope>NUCLEOTIDE SEQUENCE [LARGE SCALE GENOMIC DNA]</scope>
</reference>
<dbReference type="GO" id="GO:0050136">
    <property type="term" value="F:NADH dehydrogenase (quinone) (non-electrogenic) activity"/>
    <property type="evidence" value="ECO:0007669"/>
    <property type="project" value="UniProtKB-UniRule"/>
</dbReference>
<dbReference type="PANTHER" id="PTHR11993:SF10">
    <property type="entry name" value="NADH DEHYDROGENASE [UBIQUINONE] IRON-SULFUR PROTEIN 2, MITOCHONDRIAL"/>
    <property type="match status" value="1"/>
</dbReference>
<dbReference type="NCBIfam" id="NF004739">
    <property type="entry name" value="PRK06075.1"/>
    <property type="match status" value="1"/>
</dbReference>
<evidence type="ECO:0000256" key="1">
    <source>
        <dbReference type="HAMAP-Rule" id="MF_01358"/>
    </source>
</evidence>
<keyword evidence="1" id="KW-0472">Membrane</keyword>
<accession>A0A0S4N3B2</accession>
<dbReference type="NCBIfam" id="NF008974">
    <property type="entry name" value="PRK12322.1"/>
    <property type="match status" value="1"/>
</dbReference>
<dbReference type="AlphaFoldDB" id="A0A0S4N3B2"/>
<protein>
    <recommendedName>
        <fullName evidence="1">NADH-quinone oxidoreductase subunit D</fullName>
        <ecNumber evidence="1">7.1.1.-</ecNumber>
    </recommendedName>
    <alternativeName>
        <fullName evidence="1">NADH dehydrogenase I subunit D</fullName>
    </alternativeName>
    <alternativeName>
        <fullName evidence="1">NDH-1 subunit D</fullName>
    </alternativeName>
</protein>
<comment type="similarity">
    <text evidence="1">Belongs to the complex I 49 kDa subunit family.</text>
</comment>
<proteinExistence type="inferred from homology"/>
<dbReference type="InterPro" id="IPR001135">
    <property type="entry name" value="NADH_Q_OxRdtase_suD"/>
</dbReference>
<dbReference type="InterPro" id="IPR029014">
    <property type="entry name" value="NiFe-Hase_large"/>
</dbReference>
<dbReference type="InterPro" id="IPR022885">
    <property type="entry name" value="NDH1_su_D/H"/>
</dbReference>
<comment type="subunit">
    <text evidence="1">NDH-1 is composed of 14 different subunits. Subunits NuoB, C, D, E, F, and G constitute the peripheral sector of the complex.</text>
</comment>
<dbReference type="PANTHER" id="PTHR11993">
    <property type="entry name" value="NADH-UBIQUINONE OXIDOREDUCTASE 49 KDA SUBUNIT"/>
    <property type="match status" value="1"/>
</dbReference>
<dbReference type="SUPFAM" id="SSF56762">
    <property type="entry name" value="HydB/Nqo4-like"/>
    <property type="match status" value="1"/>
</dbReference>
<feature type="domain" description="NADH-quinone oxidoreductase subunit D" evidence="2">
    <location>
        <begin position="134"/>
        <end position="312"/>
    </location>
</feature>
<comment type="function">
    <text evidence="1">NDH-1 shuttles electrons from NADH, via FMN and iron-sulfur (Fe-S) centers, to quinones in the respiratory chain. The immediate electron acceptor for the enzyme in this species is believed to be ubiquinone. Couples the redox reaction to proton translocation (for every two electrons transferred, four hydrogen ions are translocated across the cytoplasmic membrane), and thus conserves the redox energy in a proton gradient.</text>
</comment>
<sequence length="385" mass="43667">MATYEITTRSIRGDLKTDTMILNMGPQHPSTHGVLRLELVVDGEIIVDVIPHIGYLHRCFEKHAEQMTNYQQVIPYTDRMDYVAAMGNELAYVLAVEKLMGLEVPERVQYIRVIMAELQRIASHLLAIGTYGLDLGAFTPFLWCFREREKILDMFEITCGARLLYNYIWIGGVSHDLPSEFGKKLKDFLKTFPKALKEINDLLTFNKIFIDRTANVGVLPADVAINYGCSGPMLRGSGVKFDLRKNEPYLVYDRFEFDIPVGEGKMGTVGDCWDRYYVRVREMEESLKIIEQAWEQIPAGDVHSAIPRKVRPPQGEVYFRTENPRGEIGFYIISDGHSSSPFRVKARAPSFVNLSVLPEISKGYMIADLVAILGSVDIVLGEVDR</sequence>
<keyword evidence="1" id="KW-1003">Cell membrane</keyword>
<evidence type="ECO:0000259" key="2">
    <source>
        <dbReference type="Pfam" id="PF00346"/>
    </source>
</evidence>